<evidence type="ECO:0000313" key="2">
    <source>
        <dbReference type="Proteomes" id="UP000541154"/>
    </source>
</evidence>
<dbReference type="AlphaFoldDB" id="A0A8H6A4M8"/>
<sequence length="87" mass="9955">MLSFLRHAERGEYGHFGFDTIDMMVALDKSNRPILTKAECTAFSPDELQAEAYKMSLRPRQEAAEVEPNRARYLIIDSASEDFHGNF</sequence>
<gene>
    <name evidence="1" type="ORF">ETB97_011245</name>
</gene>
<comment type="caution">
    <text evidence="1">The sequence shown here is derived from an EMBL/GenBank/DDBJ whole genome shotgun (WGS) entry which is preliminary data.</text>
</comment>
<dbReference type="Proteomes" id="UP000541154">
    <property type="component" value="Unassembled WGS sequence"/>
</dbReference>
<evidence type="ECO:0000313" key="1">
    <source>
        <dbReference type="EMBL" id="KAF5862703.1"/>
    </source>
</evidence>
<proteinExistence type="predicted"/>
<reference evidence="1 2" key="1">
    <citation type="submission" date="2019-04" db="EMBL/GenBank/DDBJ databases">
        <title>Aspergillus burnettii sp. nov., novel species from soil in southeast Queensland.</title>
        <authorList>
            <person name="Gilchrist C.L.M."/>
            <person name="Pitt J.I."/>
            <person name="Lange L."/>
            <person name="Lacey H.J."/>
            <person name="Vuong D."/>
            <person name="Midgley D.J."/>
            <person name="Greenfield P."/>
            <person name="Bradbury M."/>
            <person name="Lacey E."/>
            <person name="Busk P.K."/>
            <person name="Pilgaard B."/>
            <person name="Chooi Y.H."/>
            <person name="Piggott A.M."/>
        </authorList>
    </citation>
    <scope>NUCLEOTIDE SEQUENCE [LARGE SCALE GENOMIC DNA]</scope>
    <source>
        <strain evidence="1 2">FRR 5400</strain>
    </source>
</reference>
<protein>
    <submittedName>
        <fullName evidence="1">Uncharacterized protein</fullName>
    </submittedName>
</protein>
<keyword evidence="2" id="KW-1185">Reference proteome</keyword>
<dbReference type="EMBL" id="SPNV01000067">
    <property type="protein sequence ID" value="KAF5862703.1"/>
    <property type="molecule type" value="Genomic_DNA"/>
</dbReference>
<accession>A0A8H6A4M8</accession>
<organism evidence="1 2">
    <name type="scientific">Petromyces alliaceus</name>
    <name type="common">Aspergillus alliaceus</name>
    <dbReference type="NCBI Taxonomy" id="209559"/>
    <lineage>
        <taxon>Eukaryota</taxon>
        <taxon>Fungi</taxon>
        <taxon>Dikarya</taxon>
        <taxon>Ascomycota</taxon>
        <taxon>Pezizomycotina</taxon>
        <taxon>Eurotiomycetes</taxon>
        <taxon>Eurotiomycetidae</taxon>
        <taxon>Eurotiales</taxon>
        <taxon>Aspergillaceae</taxon>
        <taxon>Aspergillus</taxon>
        <taxon>Aspergillus subgen. Circumdati</taxon>
    </lineage>
</organism>
<name>A0A8H6A4M8_PETAA</name>